<keyword evidence="3 5" id="KW-0808">Transferase</keyword>
<proteinExistence type="inferred from homology"/>
<protein>
    <recommendedName>
        <fullName evidence="2 5">Methionyl-tRNA formyltransferase</fullName>
        <ecNumber evidence="2 5">2.1.2.9</ecNumber>
    </recommendedName>
</protein>
<dbReference type="InterPro" id="IPR011034">
    <property type="entry name" value="Formyl_transferase-like_C_sf"/>
</dbReference>
<dbReference type="Gene3D" id="3.40.50.12230">
    <property type="match status" value="1"/>
</dbReference>
<comment type="catalytic activity">
    <reaction evidence="5">
        <text>L-methionyl-tRNA(fMet) + (6R)-10-formyltetrahydrofolate = N-formyl-L-methionyl-tRNA(fMet) + (6S)-5,6,7,8-tetrahydrofolate + H(+)</text>
        <dbReference type="Rhea" id="RHEA:24380"/>
        <dbReference type="Rhea" id="RHEA-COMP:9952"/>
        <dbReference type="Rhea" id="RHEA-COMP:9953"/>
        <dbReference type="ChEBI" id="CHEBI:15378"/>
        <dbReference type="ChEBI" id="CHEBI:57453"/>
        <dbReference type="ChEBI" id="CHEBI:78530"/>
        <dbReference type="ChEBI" id="CHEBI:78844"/>
        <dbReference type="ChEBI" id="CHEBI:195366"/>
        <dbReference type="EC" id="2.1.2.9"/>
    </reaction>
</comment>
<dbReference type="InterPro" id="IPR041711">
    <property type="entry name" value="Met-tRNA-FMT_N"/>
</dbReference>
<dbReference type="NCBIfam" id="TIGR00460">
    <property type="entry name" value="fmt"/>
    <property type="match status" value="1"/>
</dbReference>
<keyword evidence="4 5" id="KW-0648">Protein biosynthesis</keyword>
<feature type="domain" description="Formyl transferase C-terminal" evidence="7">
    <location>
        <begin position="204"/>
        <end position="300"/>
    </location>
</feature>
<dbReference type="CDD" id="cd08646">
    <property type="entry name" value="FMT_core_Met-tRNA-FMT_N"/>
    <property type="match status" value="1"/>
</dbReference>
<dbReference type="Proteomes" id="UP000675664">
    <property type="component" value="Unassembled WGS sequence"/>
</dbReference>
<dbReference type="SUPFAM" id="SSF53328">
    <property type="entry name" value="Formyltransferase"/>
    <property type="match status" value="1"/>
</dbReference>
<sequence>MKIIYMGTPEFAVPPLRILCEKGYQVELVVTQPDKARDRGKKVQFPPVKEEALKYQLPVIQPEKVKDNPEFISEIKALEPDLIVVAAYGKILPKELLEIPKYGCVNIHASLLPKYRGAAPIQRSIIDGEEKTGITLMYMEEGLDTGDMIASKSTAIDRKTAAQLHEELADLGAELLAETLPEFESGKIVRVRQDDGKASYAPMIFKKDGHIDFTKSPKEIERLIRGLCPWPGAYALYKGEQMKFWQAEVLDEKNGSLPGTVTKVSEKGIEIAAGGKTLQITQIQIPGKKAMSVADFLKGNKFEPGIILE</sequence>
<gene>
    <name evidence="5 8" type="primary">fmt</name>
    <name evidence="8" type="ORF">KCX82_20260</name>
</gene>
<dbReference type="EMBL" id="JAGSND010000023">
    <property type="protein sequence ID" value="MBR0600223.1"/>
    <property type="molecule type" value="Genomic_DNA"/>
</dbReference>
<dbReference type="FunFam" id="3.40.50.12230:FF:000001">
    <property type="entry name" value="Methionyl-tRNA formyltransferase"/>
    <property type="match status" value="1"/>
</dbReference>
<dbReference type="CDD" id="cd08704">
    <property type="entry name" value="Met_tRNA_FMT_C"/>
    <property type="match status" value="1"/>
</dbReference>
<keyword evidence="9" id="KW-1185">Reference proteome</keyword>
<dbReference type="GO" id="GO:0005829">
    <property type="term" value="C:cytosol"/>
    <property type="evidence" value="ECO:0007669"/>
    <property type="project" value="TreeGrafter"/>
</dbReference>
<evidence type="ECO:0000259" key="7">
    <source>
        <dbReference type="Pfam" id="PF02911"/>
    </source>
</evidence>
<dbReference type="SUPFAM" id="SSF50486">
    <property type="entry name" value="FMT C-terminal domain-like"/>
    <property type="match status" value="1"/>
</dbReference>
<dbReference type="InterPro" id="IPR005793">
    <property type="entry name" value="Formyl_trans_C"/>
</dbReference>
<dbReference type="InterPro" id="IPR005794">
    <property type="entry name" value="Fmt"/>
</dbReference>
<feature type="binding site" evidence="5">
    <location>
        <begin position="110"/>
        <end position="113"/>
    </location>
    <ligand>
        <name>(6S)-5,6,7,8-tetrahydrofolate</name>
        <dbReference type="ChEBI" id="CHEBI:57453"/>
    </ligand>
</feature>
<dbReference type="EC" id="2.1.2.9" evidence="2 5"/>
<feature type="domain" description="Formyl transferase N-terminal" evidence="6">
    <location>
        <begin position="2"/>
        <end position="179"/>
    </location>
</feature>
<dbReference type="PANTHER" id="PTHR11138">
    <property type="entry name" value="METHIONYL-TRNA FORMYLTRANSFERASE"/>
    <property type="match status" value="1"/>
</dbReference>
<comment type="caution">
    <text evidence="8">The sequence shown here is derived from an EMBL/GenBank/DDBJ whole genome shotgun (WGS) entry which is preliminary data.</text>
</comment>
<dbReference type="PANTHER" id="PTHR11138:SF5">
    <property type="entry name" value="METHIONYL-TRNA FORMYLTRANSFERASE, MITOCHONDRIAL"/>
    <property type="match status" value="1"/>
</dbReference>
<dbReference type="Pfam" id="PF00551">
    <property type="entry name" value="Formyl_trans_N"/>
    <property type="match status" value="1"/>
</dbReference>
<comment type="similarity">
    <text evidence="1 5">Belongs to the Fmt family.</text>
</comment>
<dbReference type="Pfam" id="PF02911">
    <property type="entry name" value="Formyl_trans_C"/>
    <property type="match status" value="1"/>
</dbReference>
<evidence type="ECO:0000313" key="9">
    <source>
        <dbReference type="Proteomes" id="UP000675664"/>
    </source>
</evidence>
<evidence type="ECO:0000313" key="8">
    <source>
        <dbReference type="EMBL" id="MBR0600223.1"/>
    </source>
</evidence>
<dbReference type="PROSITE" id="PS00373">
    <property type="entry name" value="GART"/>
    <property type="match status" value="1"/>
</dbReference>
<dbReference type="GO" id="GO:0004479">
    <property type="term" value="F:methionyl-tRNA formyltransferase activity"/>
    <property type="evidence" value="ECO:0007669"/>
    <property type="project" value="UniProtKB-UniRule"/>
</dbReference>
<dbReference type="HAMAP" id="MF_00182">
    <property type="entry name" value="Formyl_trans"/>
    <property type="match status" value="1"/>
</dbReference>
<evidence type="ECO:0000256" key="5">
    <source>
        <dbReference type="HAMAP-Rule" id="MF_00182"/>
    </source>
</evidence>
<accession>A0A8J7W6H2</accession>
<comment type="function">
    <text evidence="5">Attaches a formyl group to the free amino group of methionyl-tRNA(fMet). The formyl group appears to play a dual role in the initiator identity of N-formylmethionyl-tRNA by promoting its recognition by IF2 and preventing the misappropriation of this tRNA by the elongation apparatus.</text>
</comment>
<dbReference type="RefSeq" id="WP_227020338.1">
    <property type="nucleotide sequence ID" value="NZ_JAGSND010000023.1"/>
</dbReference>
<dbReference type="AlphaFoldDB" id="A0A8J7W6H2"/>
<dbReference type="InterPro" id="IPR036477">
    <property type="entry name" value="Formyl_transf_N_sf"/>
</dbReference>
<organism evidence="8 9">
    <name type="scientific">Sinanaerobacter chloroacetimidivorans</name>
    <dbReference type="NCBI Taxonomy" id="2818044"/>
    <lineage>
        <taxon>Bacteria</taxon>
        <taxon>Bacillati</taxon>
        <taxon>Bacillota</taxon>
        <taxon>Clostridia</taxon>
        <taxon>Peptostreptococcales</taxon>
        <taxon>Anaerovoracaceae</taxon>
        <taxon>Sinanaerobacter</taxon>
    </lineage>
</organism>
<evidence type="ECO:0000259" key="6">
    <source>
        <dbReference type="Pfam" id="PF00551"/>
    </source>
</evidence>
<evidence type="ECO:0000256" key="1">
    <source>
        <dbReference type="ARBA" id="ARBA00010699"/>
    </source>
</evidence>
<evidence type="ECO:0000256" key="3">
    <source>
        <dbReference type="ARBA" id="ARBA00022679"/>
    </source>
</evidence>
<reference evidence="8" key="2">
    <citation type="submission" date="2021-04" db="EMBL/GenBank/DDBJ databases">
        <authorList>
            <person name="Liu J."/>
        </authorList>
    </citation>
    <scope>NUCLEOTIDE SEQUENCE</scope>
    <source>
        <strain evidence="8">BAD-6</strain>
    </source>
</reference>
<dbReference type="InterPro" id="IPR001555">
    <property type="entry name" value="GART_AS"/>
</dbReference>
<evidence type="ECO:0000256" key="4">
    <source>
        <dbReference type="ARBA" id="ARBA00022917"/>
    </source>
</evidence>
<evidence type="ECO:0000256" key="2">
    <source>
        <dbReference type="ARBA" id="ARBA00012261"/>
    </source>
</evidence>
<name>A0A8J7W6H2_9FIRM</name>
<dbReference type="InterPro" id="IPR002376">
    <property type="entry name" value="Formyl_transf_N"/>
</dbReference>
<reference evidence="8" key="1">
    <citation type="submission" date="2021-04" db="EMBL/GenBank/DDBJ databases">
        <title>Sinoanaerobacter chloroacetimidivorans sp. nov., an obligate anaerobic bacterium isolated from anaerobic sludge.</title>
        <authorList>
            <person name="Bao Y."/>
        </authorList>
    </citation>
    <scope>NUCLEOTIDE SEQUENCE</scope>
    <source>
        <strain evidence="8">BAD-6</strain>
    </source>
</reference>
<dbReference type="InterPro" id="IPR044135">
    <property type="entry name" value="Met-tRNA-FMT_C"/>
</dbReference>